<protein>
    <submittedName>
        <fullName evidence="2">ElaA protein</fullName>
    </submittedName>
</protein>
<evidence type="ECO:0000259" key="1">
    <source>
        <dbReference type="PROSITE" id="PS51186"/>
    </source>
</evidence>
<dbReference type="OrthoDB" id="9796171at2"/>
<accession>A0A1G6JIN5</accession>
<dbReference type="AlphaFoldDB" id="A0A1G6JIN5"/>
<dbReference type="GO" id="GO:0016747">
    <property type="term" value="F:acyltransferase activity, transferring groups other than amino-acyl groups"/>
    <property type="evidence" value="ECO:0007669"/>
    <property type="project" value="InterPro"/>
</dbReference>
<evidence type="ECO:0000313" key="3">
    <source>
        <dbReference type="Proteomes" id="UP000242949"/>
    </source>
</evidence>
<dbReference type="Pfam" id="PF13673">
    <property type="entry name" value="Acetyltransf_10"/>
    <property type="match status" value="1"/>
</dbReference>
<dbReference type="Gene3D" id="3.40.630.30">
    <property type="match status" value="1"/>
</dbReference>
<name>A0A1G6JIN5_9BACI</name>
<dbReference type="EMBL" id="FMYI01000005">
    <property type="protein sequence ID" value="SDC18315.1"/>
    <property type="molecule type" value="Genomic_DNA"/>
</dbReference>
<dbReference type="SUPFAM" id="SSF55729">
    <property type="entry name" value="Acyl-CoA N-acyltransferases (Nat)"/>
    <property type="match status" value="1"/>
</dbReference>
<dbReference type="PROSITE" id="PS51186">
    <property type="entry name" value="GNAT"/>
    <property type="match status" value="1"/>
</dbReference>
<feature type="domain" description="N-acetyltransferase" evidence="1">
    <location>
        <begin position="6"/>
        <end position="147"/>
    </location>
</feature>
<evidence type="ECO:0000313" key="2">
    <source>
        <dbReference type="EMBL" id="SDC18315.1"/>
    </source>
</evidence>
<sequence length="147" mass="17335">MKWHLKTFNQLNLQELYTILKLRVDVFVVEQNCAYPEVDGVDVECLHLFATEGEKIVAYSRLITGEEADHVSIGRIVVHPEHRQKRYGIELVKQSIEVVESKFPNRYQKVHAQVYLLAFYRSFGFKEVTEHYLEDGIWHVDMIRQKA</sequence>
<organism evidence="2 3">
    <name type="scientific">Pelagirhabdus alkalitolerans</name>
    <dbReference type="NCBI Taxonomy" id="1612202"/>
    <lineage>
        <taxon>Bacteria</taxon>
        <taxon>Bacillati</taxon>
        <taxon>Bacillota</taxon>
        <taxon>Bacilli</taxon>
        <taxon>Bacillales</taxon>
        <taxon>Bacillaceae</taxon>
        <taxon>Pelagirhabdus</taxon>
    </lineage>
</organism>
<gene>
    <name evidence="2" type="ORF">SAMN05421734_10549</name>
</gene>
<dbReference type="RefSeq" id="WP_090795384.1">
    <property type="nucleotide sequence ID" value="NZ_FMYI01000005.1"/>
</dbReference>
<dbReference type="InterPro" id="IPR016181">
    <property type="entry name" value="Acyl_CoA_acyltransferase"/>
</dbReference>
<keyword evidence="3" id="KW-1185">Reference proteome</keyword>
<dbReference type="InterPro" id="IPR000182">
    <property type="entry name" value="GNAT_dom"/>
</dbReference>
<dbReference type="Proteomes" id="UP000242949">
    <property type="component" value="Unassembled WGS sequence"/>
</dbReference>
<dbReference type="STRING" id="1612202.SAMN05421734_10549"/>
<reference evidence="3" key="1">
    <citation type="submission" date="2016-09" db="EMBL/GenBank/DDBJ databases">
        <authorList>
            <person name="Varghese N."/>
            <person name="Submissions S."/>
        </authorList>
    </citation>
    <scope>NUCLEOTIDE SEQUENCE [LARGE SCALE GENOMIC DNA]</scope>
    <source>
        <strain evidence="3">S5</strain>
    </source>
</reference>
<proteinExistence type="predicted"/>
<dbReference type="CDD" id="cd04301">
    <property type="entry name" value="NAT_SF"/>
    <property type="match status" value="1"/>
</dbReference>